<dbReference type="KEGG" id="cars:E1B03_12445"/>
<dbReference type="Gene3D" id="3.40.50.300">
    <property type="entry name" value="P-loop containing nucleotide triphosphate hydrolases"/>
    <property type="match status" value="1"/>
</dbReference>
<dbReference type="Pfam" id="PF14491">
    <property type="entry name" value="DUF4435"/>
    <property type="match status" value="1"/>
</dbReference>
<dbReference type="PANTHER" id="PTHR32182:SF22">
    <property type="entry name" value="ATP-DEPENDENT ENDONUCLEASE, OLD FAMILY-RELATED"/>
    <property type="match status" value="1"/>
</dbReference>
<dbReference type="EMBL" id="CP037864">
    <property type="protein sequence ID" value="QBM23189.1"/>
    <property type="molecule type" value="Genomic_DNA"/>
</dbReference>
<dbReference type="Pfam" id="PF13304">
    <property type="entry name" value="AAA_21"/>
    <property type="match status" value="1"/>
</dbReference>
<dbReference type="RefSeq" id="WP_103770065.1">
    <property type="nucleotide sequence ID" value="NZ_CP037864.1"/>
</dbReference>
<keyword evidence="3" id="KW-1185">Reference proteome</keyword>
<dbReference type="SUPFAM" id="SSF52540">
    <property type="entry name" value="P-loop containing nucleoside triphosphate hydrolases"/>
    <property type="match status" value="1"/>
</dbReference>
<gene>
    <name evidence="2" type="ORF">E1B03_12445</name>
</gene>
<dbReference type="Proteomes" id="UP000293850">
    <property type="component" value="Chromosome"/>
</dbReference>
<dbReference type="InterPro" id="IPR029492">
    <property type="entry name" value="DUF4435"/>
</dbReference>
<name>A0A4P6WIV9_9ENTR</name>
<dbReference type="PANTHER" id="PTHR32182">
    <property type="entry name" value="DNA REPLICATION AND REPAIR PROTEIN RECF"/>
    <property type="match status" value="1"/>
</dbReference>
<sequence>MDFKVPTDTGNLTIGIDFGGAVIFVGANGSGKSRLAINIEESLGEQAHRISAHRALNLNPDVPKIKEDKALRTLRYGGDWDGISIHNRNNSRWRSKASSILLNDFDSVIQALFAEQSKTALGSHHILMGKVSGEPKKAKFEKLNEIWGSLIPHRELVIDGDDIQVKIPGNDLTYSSADMSDGERAIFYLIGQVLVAATNTVLIIDEPELHIHRSIMSSLWDQLESARQDCAFIFITHDIEFAASRIAKKIAIKDYQPNGPTWGLEEIPEGTGFSEELTTLILGSRRPILFVEGDDNSLDKALYRSIYPRWTVIPRGSCQNVIHAVVTLRANQTLTRVKCAGIVDADGHSDEDVEAFNKLGVVVLPVSEIENVFLIPSVSREIAIKENYPEDEIIRKLDIILDDVIALINQGANFENCIRMYCQRRIDRYLKLVDISASNSIDEMKKLYHDKTNSLDIELIYNTHANDLRTAIQERDIDKILSIFDNKGMLAKAGLTLTGKSKIQFENWLIRTLTSESHSGIVSAVRAALPEIRP</sequence>
<dbReference type="GO" id="GO:0000731">
    <property type="term" value="P:DNA synthesis involved in DNA repair"/>
    <property type="evidence" value="ECO:0007669"/>
    <property type="project" value="TreeGrafter"/>
</dbReference>
<dbReference type="GO" id="GO:0005524">
    <property type="term" value="F:ATP binding"/>
    <property type="evidence" value="ECO:0007669"/>
    <property type="project" value="InterPro"/>
</dbReference>
<organism evidence="2 3">
    <name type="scientific">Citrobacter arsenatis</name>
    <dbReference type="NCBI Taxonomy" id="2546350"/>
    <lineage>
        <taxon>Bacteria</taxon>
        <taxon>Pseudomonadati</taxon>
        <taxon>Pseudomonadota</taxon>
        <taxon>Gammaproteobacteria</taxon>
        <taxon>Enterobacterales</taxon>
        <taxon>Enterobacteriaceae</taxon>
        <taxon>Citrobacter</taxon>
    </lineage>
</organism>
<feature type="domain" description="AAA+ ATPase" evidence="1">
    <location>
        <begin position="18"/>
        <end position="256"/>
    </location>
</feature>
<protein>
    <submittedName>
        <fullName evidence="2">DUF4435 domain-containing protein</fullName>
    </submittedName>
</protein>
<dbReference type="GO" id="GO:0006302">
    <property type="term" value="P:double-strand break repair"/>
    <property type="evidence" value="ECO:0007669"/>
    <property type="project" value="TreeGrafter"/>
</dbReference>
<dbReference type="GO" id="GO:0016887">
    <property type="term" value="F:ATP hydrolysis activity"/>
    <property type="evidence" value="ECO:0007669"/>
    <property type="project" value="InterPro"/>
</dbReference>
<dbReference type="InterPro" id="IPR003593">
    <property type="entry name" value="AAA+_ATPase"/>
</dbReference>
<evidence type="ECO:0000313" key="2">
    <source>
        <dbReference type="EMBL" id="QBM23189.1"/>
    </source>
</evidence>
<dbReference type="AlphaFoldDB" id="A0A4P6WIV9"/>
<evidence type="ECO:0000313" key="3">
    <source>
        <dbReference type="Proteomes" id="UP000293850"/>
    </source>
</evidence>
<reference evidence="2 3" key="1">
    <citation type="submission" date="2019-03" db="EMBL/GenBank/DDBJ databases">
        <title>Complete genome sequence of an arsenate-respiring bacteria, Citrobacter sp. LY-1.</title>
        <authorList>
            <person name="Wang H."/>
            <person name="Liu Y."/>
            <person name="Li Q."/>
            <person name="Huang J."/>
        </authorList>
    </citation>
    <scope>NUCLEOTIDE SEQUENCE [LARGE SCALE GENOMIC DNA]</scope>
    <source>
        <strain evidence="2 3">LY-1</strain>
    </source>
</reference>
<accession>A0A4P6WIV9</accession>
<evidence type="ECO:0000259" key="1">
    <source>
        <dbReference type="SMART" id="SM00382"/>
    </source>
</evidence>
<dbReference type="InterPro" id="IPR027417">
    <property type="entry name" value="P-loop_NTPase"/>
</dbReference>
<proteinExistence type="predicted"/>
<dbReference type="InterPro" id="IPR003959">
    <property type="entry name" value="ATPase_AAA_core"/>
</dbReference>
<dbReference type="SMART" id="SM00382">
    <property type="entry name" value="AAA"/>
    <property type="match status" value="1"/>
</dbReference>